<organism evidence="15">
    <name type="scientific">Candidatus Kentrum sp. DK</name>
    <dbReference type="NCBI Taxonomy" id="2126562"/>
    <lineage>
        <taxon>Bacteria</taxon>
        <taxon>Pseudomonadati</taxon>
        <taxon>Pseudomonadota</taxon>
        <taxon>Gammaproteobacteria</taxon>
        <taxon>Candidatus Kentrum</taxon>
    </lineage>
</organism>
<evidence type="ECO:0000256" key="13">
    <source>
        <dbReference type="RuleBase" id="RU362091"/>
    </source>
</evidence>
<feature type="transmembrane region" description="Helical" evidence="14">
    <location>
        <begin position="6"/>
        <end position="21"/>
    </location>
</feature>
<evidence type="ECO:0000256" key="6">
    <source>
        <dbReference type="ARBA" id="ARBA00022847"/>
    </source>
</evidence>
<evidence type="ECO:0000256" key="4">
    <source>
        <dbReference type="ARBA" id="ARBA00022475"/>
    </source>
</evidence>
<dbReference type="PANTHER" id="PTHR48086">
    <property type="entry name" value="SODIUM/PROLINE SYMPORTER-RELATED"/>
    <property type="match status" value="1"/>
</dbReference>
<dbReference type="AlphaFoldDB" id="A0A450SYW3"/>
<evidence type="ECO:0000256" key="7">
    <source>
        <dbReference type="ARBA" id="ARBA00022989"/>
    </source>
</evidence>
<dbReference type="InterPro" id="IPR050277">
    <property type="entry name" value="Sodium:Solute_Symporter"/>
</dbReference>
<feature type="transmembrane region" description="Helical" evidence="14">
    <location>
        <begin position="388"/>
        <end position="413"/>
    </location>
</feature>
<evidence type="ECO:0000256" key="10">
    <source>
        <dbReference type="ARBA" id="ARBA00023136"/>
    </source>
</evidence>
<name>A0A450SYW3_9GAMM</name>
<evidence type="ECO:0000256" key="8">
    <source>
        <dbReference type="ARBA" id="ARBA00023053"/>
    </source>
</evidence>
<feature type="transmembrane region" description="Helical" evidence="14">
    <location>
        <begin position="364"/>
        <end position="382"/>
    </location>
</feature>
<keyword evidence="9" id="KW-0406">Ion transport</keyword>
<feature type="transmembrane region" description="Helical" evidence="14">
    <location>
        <begin position="74"/>
        <end position="92"/>
    </location>
</feature>
<dbReference type="PANTHER" id="PTHR48086:SF3">
    <property type="entry name" value="SODIUM_PROLINE SYMPORTER"/>
    <property type="match status" value="1"/>
</dbReference>
<dbReference type="CDD" id="cd10322">
    <property type="entry name" value="SLC5sbd"/>
    <property type="match status" value="1"/>
</dbReference>
<dbReference type="InterPro" id="IPR038377">
    <property type="entry name" value="Na/Glc_symporter_sf"/>
</dbReference>
<feature type="transmembrane region" description="Helical" evidence="14">
    <location>
        <begin position="232"/>
        <end position="249"/>
    </location>
</feature>
<feature type="transmembrane region" description="Helical" evidence="14">
    <location>
        <begin position="41"/>
        <end position="62"/>
    </location>
</feature>
<dbReference type="Gene3D" id="1.20.1730.10">
    <property type="entry name" value="Sodium/glucose cotransporter"/>
    <property type="match status" value="1"/>
</dbReference>
<proteinExistence type="inferred from homology"/>
<evidence type="ECO:0000256" key="5">
    <source>
        <dbReference type="ARBA" id="ARBA00022692"/>
    </source>
</evidence>
<feature type="transmembrane region" description="Helical" evidence="14">
    <location>
        <begin position="270"/>
        <end position="292"/>
    </location>
</feature>
<gene>
    <name evidence="15" type="ORF">BECKDK2373C_GA0170839_107117</name>
</gene>
<sequence length="473" mass="50945">MTTFLITLLIAYLLFAIWLGLKAKSQAENSSTDYFLLGRNVGWFGLSLTIFATWMSTFAFLGSPGYYFAKGVSWFLPHGLLVVASPMLLYFLGRRIWALGKKHNYMTPGDLISDRYNSQALKVMVGIISIIALIPYSMIQVVGIGKVIEIGTNGTVPYWGGVVITIVGIGVYSFIGGIRAIVWTDIVQAVLFITVMLLGAFLAISLTDGFWAGLTESIAAKPELFKFNPERWGAVLTTALIWTVGYILLPHMWQRSYMADSAKTLGRSAALGSSMALLFIVIPSLIMGFWGTGSLSLTGGPDSFVPTLYNQVMPLLIPLLILATFAAGMSTVDSQLLSASSVLLKDVVEPITGRKLSEEQEKKIGRIFLMGFVLLLATLALTKLGGNTIVFIASKGTGIATLFLVPLLGALFIKKLSPATGITTLGIGAIVLFVLEAGIISMKAPYGIGAPVVALMSQVIVFFAIHKVSRKTD</sequence>
<keyword evidence="3" id="KW-0813">Transport</keyword>
<evidence type="ECO:0000256" key="3">
    <source>
        <dbReference type="ARBA" id="ARBA00022448"/>
    </source>
</evidence>
<feature type="transmembrane region" description="Helical" evidence="14">
    <location>
        <begin position="420"/>
        <end position="440"/>
    </location>
</feature>
<dbReference type="GO" id="GO:0005886">
    <property type="term" value="C:plasma membrane"/>
    <property type="evidence" value="ECO:0007669"/>
    <property type="project" value="UniProtKB-SubCell"/>
</dbReference>
<dbReference type="GO" id="GO:0006814">
    <property type="term" value="P:sodium ion transport"/>
    <property type="evidence" value="ECO:0007669"/>
    <property type="project" value="UniProtKB-KW"/>
</dbReference>
<reference evidence="15" key="1">
    <citation type="submission" date="2019-02" db="EMBL/GenBank/DDBJ databases">
        <authorList>
            <person name="Gruber-Vodicka R. H."/>
            <person name="Seah K. B. B."/>
        </authorList>
    </citation>
    <scope>NUCLEOTIDE SEQUENCE</scope>
    <source>
        <strain evidence="15">BECK_DK161</strain>
    </source>
</reference>
<protein>
    <submittedName>
        <fullName evidence="15">Solute:Na+ symporter, SSS family</fullName>
    </submittedName>
</protein>
<keyword evidence="10 14" id="KW-0472">Membrane</keyword>
<keyword evidence="4" id="KW-1003">Cell membrane</keyword>
<keyword evidence="6" id="KW-0769">Symport</keyword>
<comment type="catalytic activity">
    <reaction evidence="12">
        <text>L-proline(in) + Na(+)(in) = L-proline(out) + Na(+)(out)</text>
        <dbReference type="Rhea" id="RHEA:28967"/>
        <dbReference type="ChEBI" id="CHEBI:29101"/>
        <dbReference type="ChEBI" id="CHEBI:60039"/>
    </reaction>
</comment>
<evidence type="ECO:0000256" key="11">
    <source>
        <dbReference type="ARBA" id="ARBA00023201"/>
    </source>
</evidence>
<evidence type="ECO:0000256" key="12">
    <source>
        <dbReference type="ARBA" id="ARBA00033708"/>
    </source>
</evidence>
<keyword evidence="8" id="KW-0915">Sodium</keyword>
<dbReference type="Pfam" id="PF00474">
    <property type="entry name" value="SSF"/>
    <property type="match status" value="1"/>
</dbReference>
<evidence type="ECO:0000256" key="1">
    <source>
        <dbReference type="ARBA" id="ARBA00004651"/>
    </source>
</evidence>
<keyword evidence="5 14" id="KW-0812">Transmembrane</keyword>
<feature type="transmembrane region" description="Helical" evidence="14">
    <location>
        <begin position="120"/>
        <end position="138"/>
    </location>
</feature>
<feature type="transmembrane region" description="Helical" evidence="14">
    <location>
        <begin position="446"/>
        <end position="465"/>
    </location>
</feature>
<dbReference type="EMBL" id="CAADEY010000071">
    <property type="protein sequence ID" value="VFJ59366.1"/>
    <property type="molecule type" value="Genomic_DNA"/>
</dbReference>
<feature type="transmembrane region" description="Helical" evidence="14">
    <location>
        <begin position="158"/>
        <end position="182"/>
    </location>
</feature>
<accession>A0A450SYW3</accession>
<dbReference type="InterPro" id="IPR001734">
    <property type="entry name" value="Na/solute_symporter"/>
</dbReference>
<evidence type="ECO:0000313" key="15">
    <source>
        <dbReference type="EMBL" id="VFJ59366.1"/>
    </source>
</evidence>
<evidence type="ECO:0000256" key="2">
    <source>
        <dbReference type="ARBA" id="ARBA00006434"/>
    </source>
</evidence>
<evidence type="ECO:0000256" key="9">
    <source>
        <dbReference type="ARBA" id="ARBA00023065"/>
    </source>
</evidence>
<comment type="similarity">
    <text evidence="2 13">Belongs to the sodium:solute symporter (SSF) (TC 2.A.21) family.</text>
</comment>
<keyword evidence="7 14" id="KW-1133">Transmembrane helix</keyword>
<feature type="transmembrane region" description="Helical" evidence="14">
    <location>
        <begin position="312"/>
        <end position="332"/>
    </location>
</feature>
<feature type="transmembrane region" description="Helical" evidence="14">
    <location>
        <begin position="189"/>
        <end position="212"/>
    </location>
</feature>
<evidence type="ECO:0000256" key="14">
    <source>
        <dbReference type="SAM" id="Phobius"/>
    </source>
</evidence>
<dbReference type="PROSITE" id="PS50283">
    <property type="entry name" value="NA_SOLUT_SYMP_3"/>
    <property type="match status" value="1"/>
</dbReference>
<dbReference type="GO" id="GO:0015293">
    <property type="term" value="F:symporter activity"/>
    <property type="evidence" value="ECO:0007669"/>
    <property type="project" value="UniProtKB-KW"/>
</dbReference>
<comment type="subcellular location">
    <subcellularLocation>
        <location evidence="1">Cell membrane</location>
        <topology evidence="1">Multi-pass membrane protein</topology>
    </subcellularLocation>
</comment>
<keyword evidence="11" id="KW-0739">Sodium transport</keyword>